<sequence>MLKLSKLTDYAVVLAAQMAQAPEQLYTAAQLAELLGLPKPTVSKLLKMLVKAHLLSSQRGTQGGYQLARPAHQIMASDLIAAIEGPVAMTDCSQDAHQCSLAAQCGVADNWQRVTQAMHQLLASVSLAQLAHTQPIRLPWVQIQALSVQDTAPLATGMTQRHG</sequence>
<reference evidence="1 2" key="1">
    <citation type="submission" date="2024-02" db="EMBL/GenBank/DDBJ databases">
        <title>Marinospirillum sp. MEB 164 isolated from Lonar lake sediment.</title>
        <authorList>
            <person name="Joshi A."/>
            <person name="Thite S."/>
        </authorList>
    </citation>
    <scope>NUCLEOTIDE SEQUENCE [LARGE SCALE GENOMIC DNA]</scope>
    <source>
        <strain evidence="1 2">MEB164</strain>
    </source>
</reference>
<dbReference type="PANTHER" id="PTHR33221:SF2">
    <property type="entry name" value="TRANSCRIPTIONAL REGULATOR"/>
    <property type="match status" value="1"/>
</dbReference>
<dbReference type="CDD" id="cd00090">
    <property type="entry name" value="HTH_ARSR"/>
    <property type="match status" value="1"/>
</dbReference>
<dbReference type="PANTHER" id="PTHR33221">
    <property type="entry name" value="WINGED HELIX-TURN-HELIX TRANSCRIPTIONAL REGULATOR, RRF2 FAMILY"/>
    <property type="match status" value="1"/>
</dbReference>
<dbReference type="SUPFAM" id="SSF46785">
    <property type="entry name" value="Winged helix' DNA-binding domain"/>
    <property type="match status" value="1"/>
</dbReference>
<dbReference type="PROSITE" id="PS51197">
    <property type="entry name" value="HTH_RRF2_2"/>
    <property type="match status" value="1"/>
</dbReference>
<dbReference type="InterPro" id="IPR014290">
    <property type="entry name" value="SUF_FeS_clus_asmbl_reg"/>
</dbReference>
<dbReference type="Pfam" id="PF02082">
    <property type="entry name" value="Rrf2"/>
    <property type="match status" value="1"/>
</dbReference>
<dbReference type="InterPro" id="IPR000944">
    <property type="entry name" value="Tscrpt_reg_Rrf2"/>
</dbReference>
<dbReference type="NCBIfam" id="TIGR00738">
    <property type="entry name" value="rrf2_super"/>
    <property type="match status" value="1"/>
</dbReference>
<dbReference type="NCBIfam" id="TIGR02944">
    <property type="entry name" value="suf_reg_Xantho"/>
    <property type="match status" value="1"/>
</dbReference>
<dbReference type="RefSeq" id="WP_405335809.1">
    <property type="nucleotide sequence ID" value="NZ_JBANFI010000001.1"/>
</dbReference>
<name>A0ABW8PU79_9GAMM</name>
<proteinExistence type="predicted"/>
<gene>
    <name evidence="1" type="ORF">V6U78_00220</name>
</gene>
<dbReference type="Gene3D" id="1.10.10.10">
    <property type="entry name" value="Winged helix-like DNA-binding domain superfamily/Winged helix DNA-binding domain"/>
    <property type="match status" value="1"/>
</dbReference>
<accession>A0ABW8PU79</accession>
<dbReference type="Proteomes" id="UP001621714">
    <property type="component" value="Unassembled WGS sequence"/>
</dbReference>
<dbReference type="InterPro" id="IPR036388">
    <property type="entry name" value="WH-like_DNA-bd_sf"/>
</dbReference>
<evidence type="ECO:0000313" key="1">
    <source>
        <dbReference type="EMBL" id="MFK7159459.1"/>
    </source>
</evidence>
<dbReference type="EMBL" id="JBANFI010000001">
    <property type="protein sequence ID" value="MFK7159459.1"/>
    <property type="molecule type" value="Genomic_DNA"/>
</dbReference>
<comment type="caution">
    <text evidence="1">The sequence shown here is derived from an EMBL/GenBank/DDBJ whole genome shotgun (WGS) entry which is preliminary data.</text>
</comment>
<keyword evidence="2" id="KW-1185">Reference proteome</keyword>
<dbReference type="InterPro" id="IPR036390">
    <property type="entry name" value="WH_DNA-bd_sf"/>
</dbReference>
<protein>
    <submittedName>
        <fullName evidence="1">SUF system Fe-S cluster assembly regulator</fullName>
    </submittedName>
</protein>
<dbReference type="InterPro" id="IPR011991">
    <property type="entry name" value="ArsR-like_HTH"/>
</dbReference>
<evidence type="ECO:0000313" key="2">
    <source>
        <dbReference type="Proteomes" id="UP001621714"/>
    </source>
</evidence>
<organism evidence="1 2">
    <name type="scientific">Marinospirillum alkalitolerans</name>
    <dbReference type="NCBI Taxonomy" id="3123374"/>
    <lineage>
        <taxon>Bacteria</taxon>
        <taxon>Pseudomonadati</taxon>
        <taxon>Pseudomonadota</taxon>
        <taxon>Gammaproteobacteria</taxon>
        <taxon>Oceanospirillales</taxon>
        <taxon>Oceanospirillaceae</taxon>
        <taxon>Marinospirillum</taxon>
    </lineage>
</organism>